<accession>A0A6M4M8W3</accession>
<organism evidence="2 3">
    <name type="scientific">Alteromonas pelagimontana</name>
    <dbReference type="NCBI Taxonomy" id="1858656"/>
    <lineage>
        <taxon>Bacteria</taxon>
        <taxon>Pseudomonadati</taxon>
        <taxon>Pseudomonadota</taxon>
        <taxon>Gammaproteobacteria</taxon>
        <taxon>Alteromonadales</taxon>
        <taxon>Alteromonadaceae</taxon>
        <taxon>Alteromonas/Salinimonas group</taxon>
        <taxon>Alteromonas</taxon>
    </lineage>
</organism>
<reference evidence="3" key="1">
    <citation type="submission" date="2014-12" db="EMBL/GenBank/DDBJ databases">
        <title>Complete genome sequence of a multi-drug resistant Klebsiella pneumoniae.</title>
        <authorList>
            <person name="Hua X."/>
            <person name="Chen Q."/>
            <person name="Li X."/>
            <person name="Feng Y."/>
            <person name="Ruan Z."/>
            <person name="Yu Y."/>
        </authorList>
    </citation>
    <scope>NUCLEOTIDE SEQUENCE [LARGE SCALE GENOMIC DNA]</scope>
    <source>
        <strain evidence="3">5.12</strain>
    </source>
</reference>
<dbReference type="KEGG" id="apel:CA267_001885"/>
<sequence length="145" mass="16330">MSDLQQEVAKLIEKANNGIDSAGSFLQAELPEYINQLLLWHSIHSLVLAVIGMALMASPILILRKTRSLMPKPPQNREETSWAYEWWSFDKAPELNHLGVMVWISSGLLSLCMLCVGAGLINLDWLQIWLAPKVWLVEYAAKLTS</sequence>
<dbReference type="OrthoDB" id="6624449at2"/>
<keyword evidence="3" id="KW-1185">Reference proteome</keyword>
<feature type="transmembrane region" description="Helical" evidence="1">
    <location>
        <begin position="38"/>
        <end position="63"/>
    </location>
</feature>
<evidence type="ECO:0000313" key="2">
    <source>
        <dbReference type="EMBL" id="QJR79634.1"/>
    </source>
</evidence>
<protein>
    <submittedName>
        <fullName evidence="2">Uncharacterized protein</fullName>
    </submittedName>
</protein>
<dbReference type="AlphaFoldDB" id="A0A6M4M8W3"/>
<keyword evidence="1" id="KW-1133">Transmembrane helix</keyword>
<evidence type="ECO:0000313" key="3">
    <source>
        <dbReference type="Proteomes" id="UP000219285"/>
    </source>
</evidence>
<keyword evidence="1" id="KW-0472">Membrane</keyword>
<dbReference type="Proteomes" id="UP000219285">
    <property type="component" value="Chromosome"/>
</dbReference>
<reference evidence="2 3" key="2">
    <citation type="submission" date="2020-04" db="EMBL/GenBank/DDBJ databases">
        <title>Complete genome sequence of Alteromonas pelagimontana 5.12T.</title>
        <authorList>
            <person name="Sinha R.K."/>
            <person name="Krishnan K.P."/>
            <person name="Kurian J.P."/>
        </authorList>
    </citation>
    <scope>NUCLEOTIDE SEQUENCE [LARGE SCALE GENOMIC DNA]</scope>
    <source>
        <strain evidence="2 3">5.12</strain>
    </source>
</reference>
<feature type="transmembrane region" description="Helical" evidence="1">
    <location>
        <begin position="98"/>
        <end position="121"/>
    </location>
</feature>
<dbReference type="RefSeq" id="WP_075609043.1">
    <property type="nucleotide sequence ID" value="NZ_CP052766.1"/>
</dbReference>
<gene>
    <name evidence="2" type="ORF">CA267_001885</name>
</gene>
<keyword evidence="1" id="KW-0812">Transmembrane</keyword>
<evidence type="ECO:0000256" key="1">
    <source>
        <dbReference type="SAM" id="Phobius"/>
    </source>
</evidence>
<name>A0A6M4M8W3_9ALTE</name>
<dbReference type="EMBL" id="CP052766">
    <property type="protein sequence ID" value="QJR79634.1"/>
    <property type="molecule type" value="Genomic_DNA"/>
</dbReference>
<proteinExistence type="predicted"/>